<evidence type="ECO:0000313" key="2">
    <source>
        <dbReference type="Proteomes" id="UP001295444"/>
    </source>
</evidence>
<accession>A0AAD1W9G9</accession>
<keyword evidence="2" id="KW-1185">Reference proteome</keyword>
<protein>
    <submittedName>
        <fullName evidence="1">Uncharacterized protein</fullName>
    </submittedName>
</protein>
<proteinExistence type="predicted"/>
<sequence>MAAPSDTMRCRTKSTTGPPTTVEEEVVSWIALNEPLFDPRSIAHLVSLEWSLPDHLAPSVRFSACRPLAREARRII</sequence>
<dbReference type="Proteomes" id="UP001295444">
    <property type="component" value="Chromosome 05"/>
</dbReference>
<name>A0AAD1W9G9_PELCU</name>
<evidence type="ECO:0000313" key="1">
    <source>
        <dbReference type="EMBL" id="CAH2293867.1"/>
    </source>
</evidence>
<gene>
    <name evidence="1" type="ORF">PECUL_23A055263</name>
</gene>
<dbReference type="AlphaFoldDB" id="A0AAD1W9G9"/>
<organism evidence="1 2">
    <name type="scientific">Pelobates cultripes</name>
    <name type="common">Western spadefoot toad</name>
    <dbReference type="NCBI Taxonomy" id="61616"/>
    <lineage>
        <taxon>Eukaryota</taxon>
        <taxon>Metazoa</taxon>
        <taxon>Chordata</taxon>
        <taxon>Craniata</taxon>
        <taxon>Vertebrata</taxon>
        <taxon>Euteleostomi</taxon>
        <taxon>Amphibia</taxon>
        <taxon>Batrachia</taxon>
        <taxon>Anura</taxon>
        <taxon>Pelobatoidea</taxon>
        <taxon>Pelobatidae</taxon>
        <taxon>Pelobates</taxon>
    </lineage>
</organism>
<dbReference type="EMBL" id="OW240916">
    <property type="protein sequence ID" value="CAH2293867.1"/>
    <property type="molecule type" value="Genomic_DNA"/>
</dbReference>
<reference evidence="1" key="1">
    <citation type="submission" date="2022-03" db="EMBL/GenBank/DDBJ databases">
        <authorList>
            <person name="Alioto T."/>
            <person name="Alioto T."/>
            <person name="Gomez Garrido J."/>
        </authorList>
    </citation>
    <scope>NUCLEOTIDE SEQUENCE</scope>
</reference>